<name>A0A1B6QKR2_SORBI</name>
<dbReference type="EMBL" id="CM000760">
    <property type="protein sequence ID" value="KXG38506.1"/>
    <property type="molecule type" value="Genomic_DNA"/>
</dbReference>
<reference evidence="4" key="2">
    <citation type="journal article" date="2018" name="Plant J.">
        <title>The Sorghum bicolor reference genome: improved assembly, gene annotations, a transcriptome atlas, and signatures of genome organization.</title>
        <authorList>
            <person name="McCormick R.F."/>
            <person name="Truong S.K."/>
            <person name="Sreedasyam A."/>
            <person name="Jenkins J."/>
            <person name="Shu S."/>
            <person name="Sims D."/>
            <person name="Kennedy M."/>
            <person name="Amirebrahimi M."/>
            <person name="Weers B.D."/>
            <person name="McKinley B."/>
            <person name="Mattison A."/>
            <person name="Morishige D.T."/>
            <person name="Grimwood J."/>
            <person name="Schmutz J."/>
            <person name="Mullet J.E."/>
        </authorList>
    </citation>
    <scope>NUCLEOTIDE SEQUENCE [LARGE SCALE GENOMIC DNA]</scope>
    <source>
        <strain evidence="4">cv. BTx623</strain>
    </source>
</reference>
<evidence type="ECO:0000313" key="3">
    <source>
        <dbReference type="EMBL" id="KXG38506.1"/>
    </source>
</evidence>
<reference evidence="3 4" key="1">
    <citation type="journal article" date="2009" name="Nature">
        <title>The Sorghum bicolor genome and the diversification of grasses.</title>
        <authorList>
            <person name="Paterson A.H."/>
            <person name="Bowers J.E."/>
            <person name="Bruggmann R."/>
            <person name="Dubchak I."/>
            <person name="Grimwood J."/>
            <person name="Gundlach H."/>
            <person name="Haberer G."/>
            <person name="Hellsten U."/>
            <person name="Mitros T."/>
            <person name="Poliakov A."/>
            <person name="Schmutz J."/>
            <person name="Spannagl M."/>
            <person name="Tang H."/>
            <person name="Wang X."/>
            <person name="Wicker T."/>
            <person name="Bharti A.K."/>
            <person name="Chapman J."/>
            <person name="Feltus F.A."/>
            <person name="Gowik U."/>
            <person name="Grigoriev I.V."/>
            <person name="Lyons E."/>
            <person name="Maher C.A."/>
            <person name="Martis M."/>
            <person name="Narechania A."/>
            <person name="Otillar R.P."/>
            <person name="Penning B.W."/>
            <person name="Salamov A.A."/>
            <person name="Wang Y."/>
            <person name="Zhang L."/>
            <person name="Carpita N.C."/>
            <person name="Freeling M."/>
            <person name="Gingle A.R."/>
            <person name="Hash C.T."/>
            <person name="Keller B."/>
            <person name="Klein P."/>
            <person name="Kresovich S."/>
            <person name="McCann M.C."/>
            <person name="Ming R."/>
            <person name="Peterson D.G."/>
            <person name="Mehboob-ur-Rahman"/>
            <person name="Ware D."/>
            <person name="Westhoff P."/>
            <person name="Mayer K.F."/>
            <person name="Messing J."/>
            <person name="Rokhsar D.S."/>
        </authorList>
    </citation>
    <scope>NUCLEOTIDE SEQUENCE [LARGE SCALE GENOMIC DNA]</scope>
    <source>
        <strain evidence="4">cv. BTx623</strain>
    </source>
</reference>
<dbReference type="InParanoid" id="A0A1B6QKR2"/>
<evidence type="ECO:0000259" key="2">
    <source>
        <dbReference type="Pfam" id="PF14624"/>
    </source>
</evidence>
<dbReference type="Gramene" id="KXG38506">
    <property type="protein sequence ID" value="KXG38506"/>
    <property type="gene ID" value="SORBI_3001G245200"/>
</dbReference>
<dbReference type="Pfam" id="PF14624">
    <property type="entry name" value="Vwaint"/>
    <property type="match status" value="1"/>
</dbReference>
<keyword evidence="4" id="KW-1185">Reference proteome</keyword>
<sequence length="338" mass="36788">MLMSDGQQNHGRNAADVKISNAPVYTFGFGAHYDPAVLNAVARNNMGGTFSVVNDCLAGLLTVLVQDLTVTVTPVEDESTVATGNYPQTQDAGSVTVTFGDLYSKEVRKLIVDLLPAIDTERGADILEVTYTYKTVGKLFDGHCAAERHAFPADDPPMDVVKEETRLQTTTATTIKQARTMVDGKKLDDALDKLVEAQNALGDVPVADPYDDPLLDALRKELQELQKLMKSPAVYEQQGRPYAMSSETSHARQWFAARGDMENNRLFATPRMDKHLEQAKKFDEDPAASLPSADADEKEEVTASPLTPLAGPITFYIQAAVQTLQAIEKLINNGAKAV</sequence>
<protein>
    <recommendedName>
        <fullName evidence="2">VWA-Hint protein Vwaint domain-containing protein</fullName>
    </recommendedName>
</protein>
<dbReference type="InterPro" id="IPR036465">
    <property type="entry name" value="vWFA_dom_sf"/>
</dbReference>
<dbReference type="eggNOG" id="ENOG502QZGI">
    <property type="taxonomic scope" value="Eukaryota"/>
</dbReference>
<gene>
    <name evidence="3" type="ORF">SORBI_3001G245200</name>
</gene>
<proteinExistence type="predicted"/>
<dbReference type="Proteomes" id="UP000000768">
    <property type="component" value="Chromosome 1"/>
</dbReference>
<evidence type="ECO:0000256" key="1">
    <source>
        <dbReference type="SAM" id="MobiDB-lite"/>
    </source>
</evidence>
<dbReference type="PANTHER" id="PTHR10579">
    <property type="entry name" value="CALCIUM-ACTIVATED CHLORIDE CHANNEL REGULATOR"/>
    <property type="match status" value="1"/>
</dbReference>
<dbReference type="PANTHER" id="PTHR10579:SF129">
    <property type="entry name" value="OS01G0640200 PROTEIN"/>
    <property type="match status" value="1"/>
</dbReference>
<dbReference type="AlphaFoldDB" id="A0A1B6QKR2"/>
<accession>A0A1B6QKR2</accession>
<feature type="region of interest" description="Disordered" evidence="1">
    <location>
        <begin position="283"/>
        <end position="303"/>
    </location>
</feature>
<feature type="domain" description="VWA-Hint protein Vwaint" evidence="2">
    <location>
        <begin position="212"/>
        <end position="280"/>
    </location>
</feature>
<dbReference type="Gene3D" id="3.40.50.410">
    <property type="entry name" value="von Willebrand factor, type A domain"/>
    <property type="match status" value="1"/>
</dbReference>
<dbReference type="OMA" id="PKIFEME"/>
<evidence type="ECO:0000313" key="4">
    <source>
        <dbReference type="Proteomes" id="UP000000768"/>
    </source>
</evidence>
<dbReference type="InterPro" id="IPR051266">
    <property type="entry name" value="CLCR"/>
</dbReference>
<organism evidence="3 4">
    <name type="scientific">Sorghum bicolor</name>
    <name type="common">Sorghum</name>
    <name type="synonym">Sorghum vulgare</name>
    <dbReference type="NCBI Taxonomy" id="4558"/>
    <lineage>
        <taxon>Eukaryota</taxon>
        <taxon>Viridiplantae</taxon>
        <taxon>Streptophyta</taxon>
        <taxon>Embryophyta</taxon>
        <taxon>Tracheophyta</taxon>
        <taxon>Spermatophyta</taxon>
        <taxon>Magnoliopsida</taxon>
        <taxon>Liliopsida</taxon>
        <taxon>Poales</taxon>
        <taxon>Poaceae</taxon>
        <taxon>PACMAD clade</taxon>
        <taxon>Panicoideae</taxon>
        <taxon>Andropogonodae</taxon>
        <taxon>Andropogoneae</taxon>
        <taxon>Sorghinae</taxon>
        <taxon>Sorghum</taxon>
    </lineage>
</organism>
<dbReference type="STRING" id="4558.A0A1B6QKR2"/>
<dbReference type="InterPro" id="IPR032838">
    <property type="entry name" value="Vwaint_dom"/>
</dbReference>